<gene>
    <name evidence="2" type="ORF">NB063_08080</name>
</gene>
<dbReference type="Proteomes" id="UP001202961">
    <property type="component" value="Unassembled WGS sequence"/>
</dbReference>
<dbReference type="SUPFAM" id="SSF53474">
    <property type="entry name" value="alpha/beta-Hydrolases"/>
    <property type="match status" value="1"/>
</dbReference>
<protein>
    <recommendedName>
        <fullName evidence="4">Alpha/beta hydrolase</fullName>
    </recommendedName>
</protein>
<name>A0ABT0U1Z7_9BACT</name>
<feature type="compositionally biased region" description="Polar residues" evidence="1">
    <location>
        <begin position="1"/>
        <end position="14"/>
    </location>
</feature>
<comment type="caution">
    <text evidence="2">The sequence shown here is derived from an EMBL/GenBank/DDBJ whole genome shotgun (WGS) entry which is preliminary data.</text>
</comment>
<dbReference type="RefSeq" id="WP_250928245.1">
    <property type="nucleotide sequence ID" value="NZ_JAMQBK010000023.1"/>
</dbReference>
<dbReference type="Gene3D" id="3.40.50.1820">
    <property type="entry name" value="alpha/beta hydrolase"/>
    <property type="match status" value="1"/>
</dbReference>
<proteinExistence type="predicted"/>
<dbReference type="EMBL" id="JAMQBK010000023">
    <property type="protein sequence ID" value="MCM2370585.1"/>
    <property type="molecule type" value="Genomic_DNA"/>
</dbReference>
<dbReference type="InterPro" id="IPR029058">
    <property type="entry name" value="AB_hydrolase_fold"/>
</dbReference>
<evidence type="ECO:0000313" key="2">
    <source>
        <dbReference type="EMBL" id="MCM2370585.1"/>
    </source>
</evidence>
<organism evidence="2 3">
    <name type="scientific">Aporhodopirellula aestuarii</name>
    <dbReference type="NCBI Taxonomy" id="2950107"/>
    <lineage>
        <taxon>Bacteria</taxon>
        <taxon>Pseudomonadati</taxon>
        <taxon>Planctomycetota</taxon>
        <taxon>Planctomycetia</taxon>
        <taxon>Pirellulales</taxon>
        <taxon>Pirellulaceae</taxon>
        <taxon>Aporhodopirellula</taxon>
    </lineage>
</organism>
<evidence type="ECO:0008006" key="4">
    <source>
        <dbReference type="Google" id="ProtNLM"/>
    </source>
</evidence>
<keyword evidence="3" id="KW-1185">Reference proteome</keyword>
<evidence type="ECO:0000313" key="3">
    <source>
        <dbReference type="Proteomes" id="UP001202961"/>
    </source>
</evidence>
<reference evidence="2 3" key="1">
    <citation type="journal article" date="2022" name="Syst. Appl. Microbiol.">
        <title>Rhodopirellula aestuarii sp. nov., a novel member of the genus Rhodopirellula isolated from brackish sediments collected in the Tagus River estuary, Portugal.</title>
        <authorList>
            <person name="Vitorino I.R."/>
            <person name="Klimek D."/>
            <person name="Calusinska M."/>
            <person name="Lobo-da-Cunha A."/>
            <person name="Vasconcelos V."/>
            <person name="Lage O.M."/>
        </authorList>
    </citation>
    <scope>NUCLEOTIDE SEQUENCE [LARGE SCALE GENOMIC DNA]</scope>
    <source>
        <strain evidence="2 3">ICT_H3.1</strain>
    </source>
</reference>
<evidence type="ECO:0000256" key="1">
    <source>
        <dbReference type="SAM" id="MobiDB-lite"/>
    </source>
</evidence>
<sequence>MHSGSETAVQSSEHLPTGDDNGSCPRIDRVLLIPGLMEPRTAMLPLKYRLRRYRNDVEIWRDRYMFRNVEKSVSRLADMISDDSSDQCFGIVTHSFGDWIARQAIASVKDHRVGALVSLAPVMGCGHIPKLMHLLGGDLIPEIAIISDREQAQAALDCDAKLKRMVIWAQIDFGVHRVDLSGLPDIDVRLAAATHLSVVMQPNVHTIIEKFLFGDEQPSINRWTNAKRQTAN</sequence>
<feature type="region of interest" description="Disordered" evidence="1">
    <location>
        <begin position="1"/>
        <end position="22"/>
    </location>
</feature>
<accession>A0ABT0U1Z7</accession>